<gene>
    <name evidence="4" type="ORF">A3D67_04180</name>
</gene>
<dbReference type="InterPro" id="IPR027417">
    <property type="entry name" value="P-loop_NTPase"/>
</dbReference>
<dbReference type="Gene3D" id="3.40.50.300">
    <property type="entry name" value="P-loop containing nucleotide triphosphate hydrolases"/>
    <property type="match status" value="1"/>
</dbReference>
<evidence type="ECO:0000256" key="2">
    <source>
        <dbReference type="ARBA" id="ARBA00022679"/>
    </source>
</evidence>
<dbReference type="Proteomes" id="UP000178099">
    <property type="component" value="Unassembled WGS sequence"/>
</dbReference>
<evidence type="ECO:0000313" key="5">
    <source>
        <dbReference type="Proteomes" id="UP000178099"/>
    </source>
</evidence>
<comment type="caution">
    <text evidence="4">The sequence shown here is derived from an EMBL/GenBank/DDBJ whole genome shotgun (WGS) entry which is preliminary data.</text>
</comment>
<keyword evidence="2" id="KW-0808">Transferase</keyword>
<dbReference type="InterPro" id="IPR000863">
    <property type="entry name" value="Sulfotransferase_dom"/>
</dbReference>
<dbReference type="Pfam" id="PF00685">
    <property type="entry name" value="Sulfotransfer_1"/>
    <property type="match status" value="1"/>
</dbReference>
<dbReference type="GO" id="GO:0008146">
    <property type="term" value="F:sulfotransferase activity"/>
    <property type="evidence" value="ECO:0007669"/>
    <property type="project" value="InterPro"/>
</dbReference>
<protein>
    <recommendedName>
        <fullName evidence="3">Sulfotransferase domain-containing protein</fullName>
    </recommendedName>
</protein>
<sequence>MRVSQKTKLKPDFLIVGMQRSGTVWTGALLNSHPEIACFPNTKFHSKLVKSKIGDVDFFNTLASIEPKADPRFTRPIERYRTMYDTLFADLVPYKDTVPRWKFYSLMQERYSDYCNKRRGRKKIVGENTADYIFHLDFIDYLYPGIKKICIIRDPKDKIVSWHFSLVHKGRRKEKRVTAGFVSDYLRNRIIPEYEALLAYDNHIHCITYEKLSTDGPRVTAGILDYLGVKKSPAIIARMLADASFKKQTKKDGGIARERGEEDKTSQLRKGMVGDWENYMTKEMAYKIDTAVAPLRKAVFKKYDIS</sequence>
<dbReference type="PANTHER" id="PTHR11783">
    <property type="entry name" value="SULFOTRANSFERASE SULT"/>
    <property type="match status" value="1"/>
</dbReference>
<evidence type="ECO:0000256" key="1">
    <source>
        <dbReference type="ARBA" id="ARBA00005771"/>
    </source>
</evidence>
<feature type="domain" description="Sulfotransferase" evidence="3">
    <location>
        <begin position="11"/>
        <end position="292"/>
    </location>
</feature>
<dbReference type="AlphaFoldDB" id="A0A1G2DG70"/>
<accession>A0A1G2DG70</accession>
<name>A0A1G2DG70_9BACT</name>
<reference evidence="4 5" key="1">
    <citation type="journal article" date="2016" name="Nat. Commun.">
        <title>Thousands of microbial genomes shed light on interconnected biogeochemical processes in an aquifer system.</title>
        <authorList>
            <person name="Anantharaman K."/>
            <person name="Brown C.T."/>
            <person name="Hug L.A."/>
            <person name="Sharon I."/>
            <person name="Castelle C.J."/>
            <person name="Probst A.J."/>
            <person name="Thomas B.C."/>
            <person name="Singh A."/>
            <person name="Wilkins M.J."/>
            <person name="Karaoz U."/>
            <person name="Brodie E.L."/>
            <person name="Williams K.H."/>
            <person name="Hubbard S.S."/>
            <person name="Banfield J.F."/>
        </authorList>
    </citation>
    <scope>NUCLEOTIDE SEQUENCE [LARGE SCALE GENOMIC DNA]</scope>
</reference>
<evidence type="ECO:0000259" key="3">
    <source>
        <dbReference type="Pfam" id="PF00685"/>
    </source>
</evidence>
<proteinExistence type="inferred from homology"/>
<dbReference type="SUPFAM" id="SSF52540">
    <property type="entry name" value="P-loop containing nucleoside triphosphate hydrolases"/>
    <property type="match status" value="1"/>
</dbReference>
<comment type="similarity">
    <text evidence="1">Belongs to the sulfotransferase 1 family.</text>
</comment>
<dbReference type="EMBL" id="MHLN01000003">
    <property type="protein sequence ID" value="OGZ12576.1"/>
    <property type="molecule type" value="Genomic_DNA"/>
</dbReference>
<organism evidence="4 5">
    <name type="scientific">Candidatus Lloydbacteria bacterium RIFCSPHIGHO2_02_FULL_51_22</name>
    <dbReference type="NCBI Taxonomy" id="1798663"/>
    <lineage>
        <taxon>Bacteria</taxon>
        <taxon>Candidatus Lloydiibacteriota</taxon>
    </lineage>
</organism>
<evidence type="ECO:0000313" key="4">
    <source>
        <dbReference type="EMBL" id="OGZ12576.1"/>
    </source>
</evidence>